<evidence type="ECO:0000313" key="2">
    <source>
        <dbReference type="Proteomes" id="UP000092445"/>
    </source>
</evidence>
<dbReference type="AlphaFoldDB" id="A0A1A9ZS23"/>
<sequence length="151" mass="17339">MFSYTGFNVDLESPLITWKGDVITTLIQSSALMALVTLKHFYSFTNTINATAFEIMSCHVTASFYLLVMFGILKIVPFGSATELKFGTNKNNDIYECSICTMAAFTRIPKLERYKLEELQNFKFTARYGLPNTHNDNNDRNFARFEKPWTL</sequence>
<evidence type="ECO:0000313" key="1">
    <source>
        <dbReference type="EnsemblMetazoa" id="GPAI023242-PA"/>
    </source>
</evidence>
<reference evidence="2" key="1">
    <citation type="submission" date="2014-03" db="EMBL/GenBank/DDBJ databases">
        <authorList>
            <person name="Aksoy S."/>
            <person name="Warren W."/>
            <person name="Wilson R.K."/>
        </authorList>
    </citation>
    <scope>NUCLEOTIDE SEQUENCE [LARGE SCALE GENOMIC DNA]</scope>
    <source>
        <strain evidence="2">IAEA</strain>
    </source>
</reference>
<dbReference type="EnsemblMetazoa" id="GPAI023242-RA">
    <property type="protein sequence ID" value="GPAI023242-PA"/>
    <property type="gene ID" value="GPAI023242"/>
</dbReference>
<protein>
    <submittedName>
        <fullName evidence="1">Uncharacterized protein</fullName>
    </submittedName>
</protein>
<dbReference type="Proteomes" id="UP000092445">
    <property type="component" value="Unassembled WGS sequence"/>
</dbReference>
<organism evidence="1 2">
    <name type="scientific">Glossina pallidipes</name>
    <name type="common">Tsetse fly</name>
    <dbReference type="NCBI Taxonomy" id="7398"/>
    <lineage>
        <taxon>Eukaryota</taxon>
        <taxon>Metazoa</taxon>
        <taxon>Ecdysozoa</taxon>
        <taxon>Arthropoda</taxon>
        <taxon>Hexapoda</taxon>
        <taxon>Insecta</taxon>
        <taxon>Pterygota</taxon>
        <taxon>Neoptera</taxon>
        <taxon>Endopterygota</taxon>
        <taxon>Diptera</taxon>
        <taxon>Brachycera</taxon>
        <taxon>Muscomorpha</taxon>
        <taxon>Hippoboscoidea</taxon>
        <taxon>Glossinidae</taxon>
        <taxon>Glossina</taxon>
    </lineage>
</organism>
<dbReference type="VEuPathDB" id="VectorBase:GPAI023242"/>
<name>A0A1A9ZS23_GLOPL</name>
<accession>A0A1A9ZS23</accession>
<keyword evidence="2" id="KW-1185">Reference proteome</keyword>
<reference evidence="1" key="2">
    <citation type="submission" date="2020-05" db="UniProtKB">
        <authorList>
            <consortium name="EnsemblMetazoa"/>
        </authorList>
    </citation>
    <scope>IDENTIFICATION</scope>
    <source>
        <strain evidence="1">IAEA</strain>
    </source>
</reference>
<proteinExistence type="predicted"/>